<organism evidence="4 5">
    <name type="scientific">Laccaria amethystina LaAM-08-1</name>
    <dbReference type="NCBI Taxonomy" id="1095629"/>
    <lineage>
        <taxon>Eukaryota</taxon>
        <taxon>Fungi</taxon>
        <taxon>Dikarya</taxon>
        <taxon>Basidiomycota</taxon>
        <taxon>Agaricomycotina</taxon>
        <taxon>Agaricomycetes</taxon>
        <taxon>Agaricomycetidae</taxon>
        <taxon>Agaricales</taxon>
        <taxon>Agaricineae</taxon>
        <taxon>Hydnangiaceae</taxon>
        <taxon>Laccaria</taxon>
    </lineage>
</organism>
<gene>
    <name evidence="4" type="ORF">K443DRAFT_129836</name>
</gene>
<name>A0A0C9Y8M9_9AGAR</name>
<evidence type="ECO:0000313" key="4">
    <source>
        <dbReference type="EMBL" id="KIK06562.1"/>
    </source>
</evidence>
<dbReference type="GO" id="GO:0008757">
    <property type="term" value="F:S-adenosylmethionine-dependent methyltransferase activity"/>
    <property type="evidence" value="ECO:0007669"/>
    <property type="project" value="InterPro"/>
</dbReference>
<protein>
    <recommendedName>
        <fullName evidence="3">Methyltransferase type 11 domain-containing protein</fullName>
    </recommendedName>
</protein>
<dbReference type="InterPro" id="IPR051422">
    <property type="entry name" value="AlkB_tRNA_MeTrf/Diox"/>
</dbReference>
<evidence type="ECO:0000259" key="3">
    <source>
        <dbReference type="Pfam" id="PF08241"/>
    </source>
</evidence>
<dbReference type="GO" id="GO:0000049">
    <property type="term" value="F:tRNA binding"/>
    <property type="evidence" value="ECO:0007669"/>
    <property type="project" value="TreeGrafter"/>
</dbReference>
<evidence type="ECO:0000256" key="1">
    <source>
        <dbReference type="ARBA" id="ARBA00022603"/>
    </source>
</evidence>
<dbReference type="GO" id="GO:0002098">
    <property type="term" value="P:tRNA wobble uridine modification"/>
    <property type="evidence" value="ECO:0007669"/>
    <property type="project" value="TreeGrafter"/>
</dbReference>
<dbReference type="EMBL" id="KN838552">
    <property type="protein sequence ID" value="KIK06562.1"/>
    <property type="molecule type" value="Genomic_DNA"/>
</dbReference>
<dbReference type="SUPFAM" id="SSF53335">
    <property type="entry name" value="S-adenosyl-L-methionine-dependent methyltransferases"/>
    <property type="match status" value="1"/>
</dbReference>
<evidence type="ECO:0000313" key="5">
    <source>
        <dbReference type="Proteomes" id="UP000054477"/>
    </source>
</evidence>
<dbReference type="InterPro" id="IPR029063">
    <property type="entry name" value="SAM-dependent_MTases_sf"/>
</dbReference>
<dbReference type="AlphaFoldDB" id="A0A0C9Y8M9"/>
<dbReference type="InterPro" id="IPR013216">
    <property type="entry name" value="Methyltransf_11"/>
</dbReference>
<dbReference type="GO" id="GO:0005634">
    <property type="term" value="C:nucleus"/>
    <property type="evidence" value="ECO:0007669"/>
    <property type="project" value="TreeGrafter"/>
</dbReference>
<dbReference type="GO" id="GO:0106335">
    <property type="term" value="F:tRNA (5-carboxymethyluridine(34)-5-O)-methyltransferase activity"/>
    <property type="evidence" value="ECO:0007669"/>
    <property type="project" value="TreeGrafter"/>
</dbReference>
<dbReference type="GO" id="GO:0030488">
    <property type="term" value="P:tRNA methylation"/>
    <property type="evidence" value="ECO:0007669"/>
    <property type="project" value="TreeGrafter"/>
</dbReference>
<dbReference type="Gene3D" id="3.40.50.150">
    <property type="entry name" value="Vaccinia Virus protein VP39"/>
    <property type="match status" value="1"/>
</dbReference>
<reference evidence="4 5" key="1">
    <citation type="submission" date="2014-04" db="EMBL/GenBank/DDBJ databases">
        <authorList>
            <consortium name="DOE Joint Genome Institute"/>
            <person name="Kuo A."/>
            <person name="Kohler A."/>
            <person name="Nagy L.G."/>
            <person name="Floudas D."/>
            <person name="Copeland A."/>
            <person name="Barry K.W."/>
            <person name="Cichocki N."/>
            <person name="Veneault-Fourrey C."/>
            <person name="LaButti K."/>
            <person name="Lindquist E.A."/>
            <person name="Lipzen A."/>
            <person name="Lundell T."/>
            <person name="Morin E."/>
            <person name="Murat C."/>
            <person name="Sun H."/>
            <person name="Tunlid A."/>
            <person name="Henrissat B."/>
            <person name="Grigoriev I.V."/>
            <person name="Hibbett D.S."/>
            <person name="Martin F."/>
            <person name="Nordberg H.P."/>
            <person name="Cantor M.N."/>
            <person name="Hua S.X."/>
        </authorList>
    </citation>
    <scope>NUCLEOTIDE SEQUENCE [LARGE SCALE GENOMIC DNA]</scope>
    <source>
        <strain evidence="4 5">LaAM-08-1</strain>
    </source>
</reference>
<sequence>MAPRTLEIATIDEDAEIYEDKTVHAVYDAIASHFSSTRYKPWPVIAAFLSALPTGWIGLDSGTGNGKYLPLPLDRPGDIWTIGLDRSRNLLAIARTAGGGELIREVVWGNVLDDGWRTGVFDYAISVATIHHLATQQRRMIAVQVRENEFCATLRLLQAVSPDHGRILIYVWAIEQDELSKRKVLGEQEVLVTTGKDVMVPWVLTIPATPGTGLSPGESENRPVYNRYYHMFAKGELAGLVVDAAAGLGLQVSVKPDKTEQPLRGVEILQDGWERSNYYVELRRWTIL</sequence>
<reference evidence="5" key="2">
    <citation type="submission" date="2015-01" db="EMBL/GenBank/DDBJ databases">
        <title>Evolutionary Origins and Diversification of the Mycorrhizal Mutualists.</title>
        <authorList>
            <consortium name="DOE Joint Genome Institute"/>
            <consortium name="Mycorrhizal Genomics Consortium"/>
            <person name="Kohler A."/>
            <person name="Kuo A."/>
            <person name="Nagy L.G."/>
            <person name="Floudas D."/>
            <person name="Copeland A."/>
            <person name="Barry K.W."/>
            <person name="Cichocki N."/>
            <person name="Veneault-Fourrey C."/>
            <person name="LaButti K."/>
            <person name="Lindquist E.A."/>
            <person name="Lipzen A."/>
            <person name="Lundell T."/>
            <person name="Morin E."/>
            <person name="Murat C."/>
            <person name="Riley R."/>
            <person name="Ohm R."/>
            <person name="Sun H."/>
            <person name="Tunlid A."/>
            <person name="Henrissat B."/>
            <person name="Grigoriev I.V."/>
            <person name="Hibbett D.S."/>
            <person name="Martin F."/>
        </authorList>
    </citation>
    <scope>NUCLEOTIDE SEQUENCE [LARGE SCALE GENOMIC DNA]</scope>
    <source>
        <strain evidence="5">LaAM-08-1</strain>
    </source>
</reference>
<keyword evidence="2" id="KW-0808">Transferase</keyword>
<dbReference type="PANTHER" id="PTHR13069">
    <property type="entry name" value="ALKYLATED DNA REPAIR PROTEIN ALKB HOMOLOG 8"/>
    <property type="match status" value="1"/>
</dbReference>
<evidence type="ECO:0000256" key="2">
    <source>
        <dbReference type="ARBA" id="ARBA00022679"/>
    </source>
</evidence>
<keyword evidence="1" id="KW-0489">Methyltransferase</keyword>
<dbReference type="HOGENOM" id="CLU_029501_2_0_1"/>
<dbReference type="OrthoDB" id="271595at2759"/>
<dbReference type="Proteomes" id="UP000054477">
    <property type="component" value="Unassembled WGS sequence"/>
</dbReference>
<keyword evidence="5" id="KW-1185">Reference proteome</keyword>
<dbReference type="Pfam" id="PF08241">
    <property type="entry name" value="Methyltransf_11"/>
    <property type="match status" value="1"/>
</dbReference>
<dbReference type="PANTHER" id="PTHR13069:SF21">
    <property type="entry name" value="ALKYLATED DNA REPAIR PROTEIN ALKB HOMOLOG 8"/>
    <property type="match status" value="1"/>
</dbReference>
<accession>A0A0C9Y8M9</accession>
<dbReference type="STRING" id="1095629.A0A0C9Y8M9"/>
<proteinExistence type="predicted"/>
<feature type="domain" description="Methyltransferase type 11" evidence="3">
    <location>
        <begin position="59"/>
        <end position="138"/>
    </location>
</feature>
<dbReference type="GO" id="GO:0005737">
    <property type="term" value="C:cytoplasm"/>
    <property type="evidence" value="ECO:0007669"/>
    <property type="project" value="TreeGrafter"/>
</dbReference>